<dbReference type="SUPFAM" id="SSF51366">
    <property type="entry name" value="Ribulose-phoshate binding barrel"/>
    <property type="match status" value="1"/>
</dbReference>
<dbReference type="GO" id="GO:0004640">
    <property type="term" value="F:phosphoribosylanthranilate isomerase activity"/>
    <property type="evidence" value="ECO:0007669"/>
    <property type="project" value="UniProtKB-UniRule"/>
</dbReference>
<accession>A0A264W2R4</accession>
<evidence type="ECO:0000256" key="10">
    <source>
        <dbReference type="HAMAP-Rule" id="MF_00135"/>
    </source>
</evidence>
<evidence type="ECO:0000313" key="12">
    <source>
        <dbReference type="EMBL" id="OZS77864.1"/>
    </source>
</evidence>
<evidence type="ECO:0000256" key="4">
    <source>
        <dbReference type="ARBA" id="ARBA00012572"/>
    </source>
</evidence>
<dbReference type="InterPro" id="IPR011060">
    <property type="entry name" value="RibuloseP-bd_barrel"/>
</dbReference>
<evidence type="ECO:0000256" key="8">
    <source>
        <dbReference type="ARBA" id="ARBA00023141"/>
    </source>
</evidence>
<feature type="domain" description="N-(5'phosphoribosyl) anthranilate isomerase (PRAI)" evidence="11">
    <location>
        <begin position="4"/>
        <end position="196"/>
    </location>
</feature>
<keyword evidence="9 10" id="KW-0413">Isomerase</keyword>
<comment type="catalytic activity">
    <reaction evidence="1 10">
        <text>N-(5-phospho-beta-D-ribosyl)anthranilate = 1-(2-carboxyphenylamino)-1-deoxy-D-ribulose 5-phosphate</text>
        <dbReference type="Rhea" id="RHEA:21540"/>
        <dbReference type="ChEBI" id="CHEBI:18277"/>
        <dbReference type="ChEBI" id="CHEBI:58613"/>
        <dbReference type="EC" id="5.3.1.24"/>
    </reaction>
</comment>
<comment type="similarity">
    <text evidence="3 10">Belongs to the TrpF family.</text>
</comment>
<evidence type="ECO:0000259" key="11">
    <source>
        <dbReference type="Pfam" id="PF00697"/>
    </source>
</evidence>
<dbReference type="NCBIfam" id="NF002300">
    <property type="entry name" value="PRK01222.1-7"/>
    <property type="match status" value="1"/>
</dbReference>
<gene>
    <name evidence="10" type="primary">trpF</name>
    <name evidence="12" type="ORF">CF394_08910</name>
</gene>
<dbReference type="UniPathway" id="UPA00035">
    <property type="reaction ID" value="UER00042"/>
</dbReference>
<dbReference type="CDD" id="cd00405">
    <property type="entry name" value="PRAI"/>
    <property type="match status" value="1"/>
</dbReference>
<evidence type="ECO:0000256" key="3">
    <source>
        <dbReference type="ARBA" id="ARBA00007571"/>
    </source>
</evidence>
<dbReference type="FunFam" id="3.20.20.70:FF:000075">
    <property type="entry name" value="Tryptophan biosynthesis protein TRP1"/>
    <property type="match status" value="1"/>
</dbReference>
<dbReference type="InterPro" id="IPR013785">
    <property type="entry name" value="Aldolase_TIM"/>
</dbReference>
<dbReference type="PANTHER" id="PTHR42894">
    <property type="entry name" value="N-(5'-PHOSPHORIBOSYL)ANTHRANILATE ISOMERASE"/>
    <property type="match status" value="1"/>
</dbReference>
<keyword evidence="6 10" id="KW-0028">Amino-acid biosynthesis</keyword>
<dbReference type="HAMAP" id="MF_00135">
    <property type="entry name" value="PRAI"/>
    <property type="match status" value="1"/>
</dbReference>
<dbReference type="EC" id="5.3.1.24" evidence="4 10"/>
<dbReference type="Gene3D" id="3.20.20.70">
    <property type="entry name" value="Aldolase class I"/>
    <property type="match status" value="1"/>
</dbReference>
<dbReference type="EMBL" id="NOKQ01000217">
    <property type="protein sequence ID" value="OZS77864.1"/>
    <property type="molecule type" value="Genomic_DNA"/>
</dbReference>
<organism evidence="12 13">
    <name type="scientific">Tetzosporium hominis</name>
    <dbReference type="NCBI Taxonomy" id="2020506"/>
    <lineage>
        <taxon>Bacteria</taxon>
        <taxon>Bacillati</taxon>
        <taxon>Bacillota</taxon>
        <taxon>Bacilli</taxon>
        <taxon>Bacillales</taxon>
        <taxon>Caryophanaceae</taxon>
        <taxon>Tetzosporium</taxon>
    </lineage>
</organism>
<evidence type="ECO:0000256" key="7">
    <source>
        <dbReference type="ARBA" id="ARBA00022822"/>
    </source>
</evidence>
<dbReference type="AlphaFoldDB" id="A0A264W2R4"/>
<comment type="pathway">
    <text evidence="2 10">Amino-acid biosynthesis; L-tryptophan biosynthesis; L-tryptophan from chorismate: step 3/5.</text>
</comment>
<dbReference type="InterPro" id="IPR044643">
    <property type="entry name" value="TrpF_fam"/>
</dbReference>
<evidence type="ECO:0000256" key="6">
    <source>
        <dbReference type="ARBA" id="ARBA00022605"/>
    </source>
</evidence>
<reference evidence="12 13" key="1">
    <citation type="submission" date="2017-07" db="EMBL/GenBank/DDBJ databases">
        <title>Tetzosporium hominis gen.nov. sp.nov.</title>
        <authorList>
            <person name="Tetz G."/>
            <person name="Tetz V."/>
        </authorList>
    </citation>
    <scope>NUCLEOTIDE SEQUENCE [LARGE SCALE GENOMIC DNA]</scope>
    <source>
        <strain evidence="12 13">VT-49</strain>
    </source>
</reference>
<protein>
    <recommendedName>
        <fullName evidence="5 10">N-(5'-phosphoribosyl)anthranilate isomerase</fullName>
        <shortName evidence="10">PRAI</shortName>
        <ecNumber evidence="4 10">5.3.1.24</ecNumber>
    </recommendedName>
</protein>
<dbReference type="PANTHER" id="PTHR42894:SF1">
    <property type="entry name" value="N-(5'-PHOSPHORIBOSYL)ANTHRANILATE ISOMERASE"/>
    <property type="match status" value="1"/>
</dbReference>
<evidence type="ECO:0000256" key="1">
    <source>
        <dbReference type="ARBA" id="ARBA00001164"/>
    </source>
</evidence>
<dbReference type="GO" id="GO:0000162">
    <property type="term" value="P:L-tryptophan biosynthetic process"/>
    <property type="evidence" value="ECO:0007669"/>
    <property type="project" value="UniProtKB-UniRule"/>
</dbReference>
<dbReference type="Proteomes" id="UP000217065">
    <property type="component" value="Unassembled WGS sequence"/>
</dbReference>
<dbReference type="RefSeq" id="WP_094943080.1">
    <property type="nucleotide sequence ID" value="NZ_NOKQ01000217.1"/>
</dbReference>
<keyword evidence="13" id="KW-1185">Reference proteome</keyword>
<evidence type="ECO:0000256" key="2">
    <source>
        <dbReference type="ARBA" id="ARBA00004664"/>
    </source>
</evidence>
<dbReference type="OrthoDB" id="9786954at2"/>
<comment type="caution">
    <text evidence="12">The sequence shown here is derived from an EMBL/GenBank/DDBJ whole genome shotgun (WGS) entry which is preliminary data.</text>
</comment>
<dbReference type="NCBIfam" id="NF002298">
    <property type="entry name" value="PRK01222.1-4"/>
    <property type="match status" value="1"/>
</dbReference>
<proteinExistence type="inferred from homology"/>
<keyword evidence="8 10" id="KW-0057">Aromatic amino acid biosynthesis</keyword>
<dbReference type="Pfam" id="PF00697">
    <property type="entry name" value="PRAI"/>
    <property type="match status" value="1"/>
</dbReference>
<dbReference type="InterPro" id="IPR001240">
    <property type="entry name" value="PRAI_dom"/>
</dbReference>
<name>A0A264W2R4_9BACL</name>
<keyword evidence="7 10" id="KW-0822">Tryptophan biosynthesis</keyword>
<sequence length="203" mass="21958">MTRIKICGLKEAEHVQAAVEAGADAIGFVFAPSKRQVSPEKAQELAAGIPASVKKIGVFVNSSAEEINEIVRTVPLDYVQLHGDESTALYEQIEVPVIRAISIRNAEDVERAFRDAAPLVLIDAPGTDFRGGSGHTFDWDLVEKHAEERPFILAGGLNPDNVGEAITRVRPVMVDVSSGVETDGRKDSNKIKAFIRAVQEVSL</sequence>
<evidence type="ECO:0000256" key="9">
    <source>
        <dbReference type="ARBA" id="ARBA00023235"/>
    </source>
</evidence>
<evidence type="ECO:0000256" key="5">
    <source>
        <dbReference type="ARBA" id="ARBA00022272"/>
    </source>
</evidence>
<evidence type="ECO:0000313" key="13">
    <source>
        <dbReference type="Proteomes" id="UP000217065"/>
    </source>
</evidence>